<evidence type="ECO:0000313" key="2">
    <source>
        <dbReference type="Proteomes" id="UP000691718"/>
    </source>
</evidence>
<accession>A0A8S3WBD3</accession>
<evidence type="ECO:0000313" key="1">
    <source>
        <dbReference type="EMBL" id="CAG4951715.1"/>
    </source>
</evidence>
<gene>
    <name evidence="1" type="ORF">PAPOLLO_LOCUS4453</name>
</gene>
<organism evidence="1 2">
    <name type="scientific">Parnassius apollo</name>
    <name type="common">Apollo butterfly</name>
    <name type="synonym">Papilio apollo</name>
    <dbReference type="NCBI Taxonomy" id="110799"/>
    <lineage>
        <taxon>Eukaryota</taxon>
        <taxon>Metazoa</taxon>
        <taxon>Ecdysozoa</taxon>
        <taxon>Arthropoda</taxon>
        <taxon>Hexapoda</taxon>
        <taxon>Insecta</taxon>
        <taxon>Pterygota</taxon>
        <taxon>Neoptera</taxon>
        <taxon>Endopterygota</taxon>
        <taxon>Lepidoptera</taxon>
        <taxon>Glossata</taxon>
        <taxon>Ditrysia</taxon>
        <taxon>Papilionoidea</taxon>
        <taxon>Papilionidae</taxon>
        <taxon>Parnassiinae</taxon>
        <taxon>Parnassini</taxon>
        <taxon>Parnassius</taxon>
        <taxon>Parnassius</taxon>
    </lineage>
</organism>
<sequence length="81" mass="9319">MSKENIPYRKALQMIINKNQIEMSNNLNIHSKDTFVNQEMTEQPTQVLENRGARSYSQVVTNAQVHKENNQELASDEGTIQ</sequence>
<reference evidence="1" key="1">
    <citation type="submission" date="2021-04" db="EMBL/GenBank/DDBJ databases">
        <authorList>
            <person name="Tunstrom K."/>
        </authorList>
    </citation>
    <scope>NUCLEOTIDE SEQUENCE</scope>
</reference>
<name>A0A8S3WBD3_PARAO</name>
<dbReference type="Proteomes" id="UP000691718">
    <property type="component" value="Unassembled WGS sequence"/>
</dbReference>
<proteinExistence type="predicted"/>
<comment type="caution">
    <text evidence="1">The sequence shown here is derived from an EMBL/GenBank/DDBJ whole genome shotgun (WGS) entry which is preliminary data.</text>
</comment>
<keyword evidence="2" id="KW-1185">Reference proteome</keyword>
<dbReference type="AlphaFoldDB" id="A0A8S3WBD3"/>
<protein>
    <submittedName>
        <fullName evidence="1">(apollo) hypothetical protein</fullName>
    </submittedName>
</protein>
<dbReference type="EMBL" id="CAJQZP010000274">
    <property type="protein sequence ID" value="CAG4951715.1"/>
    <property type="molecule type" value="Genomic_DNA"/>
</dbReference>